<proteinExistence type="predicted"/>
<protein>
    <submittedName>
        <fullName evidence="1">Uncharacterized protein</fullName>
    </submittedName>
</protein>
<feature type="non-terminal residue" evidence="1">
    <location>
        <position position="153"/>
    </location>
</feature>
<gene>
    <name evidence="1" type="ORF">PEVE_00041101</name>
</gene>
<evidence type="ECO:0000313" key="1">
    <source>
        <dbReference type="EMBL" id="CAH3045672.1"/>
    </source>
</evidence>
<organism evidence="1 2">
    <name type="scientific">Porites evermanni</name>
    <dbReference type="NCBI Taxonomy" id="104178"/>
    <lineage>
        <taxon>Eukaryota</taxon>
        <taxon>Metazoa</taxon>
        <taxon>Cnidaria</taxon>
        <taxon>Anthozoa</taxon>
        <taxon>Hexacorallia</taxon>
        <taxon>Scleractinia</taxon>
        <taxon>Fungiina</taxon>
        <taxon>Poritidae</taxon>
        <taxon>Porites</taxon>
    </lineage>
</organism>
<reference evidence="1 2" key="1">
    <citation type="submission" date="2022-05" db="EMBL/GenBank/DDBJ databases">
        <authorList>
            <consortium name="Genoscope - CEA"/>
            <person name="William W."/>
        </authorList>
    </citation>
    <scope>NUCLEOTIDE SEQUENCE [LARGE SCALE GENOMIC DNA]</scope>
</reference>
<accession>A0ABN8NB34</accession>
<dbReference type="EMBL" id="CALNXI010000772">
    <property type="protein sequence ID" value="CAH3045672.1"/>
    <property type="molecule type" value="Genomic_DNA"/>
</dbReference>
<sequence>MAPSRVENVIWQTLALCTEHEYKILFFLVEDLKSWIEAWHPSLNLPGKCELYLWLFESHDVFLCREVVNLDPFTSKKGSNQRSGKWEKIAQTFNEYTVLRFSVDKRSVRDHIGILVNKDKRKLRAKEKASGIAPGEPSELENLLDTIIALEKS</sequence>
<evidence type="ECO:0000313" key="2">
    <source>
        <dbReference type="Proteomes" id="UP001159427"/>
    </source>
</evidence>
<comment type="caution">
    <text evidence="1">The sequence shown here is derived from an EMBL/GenBank/DDBJ whole genome shotgun (WGS) entry which is preliminary data.</text>
</comment>
<dbReference type="Proteomes" id="UP001159427">
    <property type="component" value="Unassembled WGS sequence"/>
</dbReference>
<keyword evidence="2" id="KW-1185">Reference proteome</keyword>
<name>A0ABN8NB34_9CNID</name>